<dbReference type="InterPro" id="IPR026444">
    <property type="entry name" value="Secre_tail"/>
</dbReference>
<evidence type="ECO:0000313" key="7">
    <source>
        <dbReference type="EMBL" id="MBO3116057.1"/>
    </source>
</evidence>
<keyword evidence="3 5" id="KW-0732">Signal</keyword>
<dbReference type="InterPro" id="IPR013783">
    <property type="entry name" value="Ig-like_fold"/>
</dbReference>
<dbReference type="NCBIfam" id="TIGR04183">
    <property type="entry name" value="Por_Secre_tail"/>
    <property type="match status" value="1"/>
</dbReference>
<organism evidence="7 8">
    <name type="scientific">Winogradskyella pelagia</name>
    <dbReference type="NCBI Taxonomy" id="2819984"/>
    <lineage>
        <taxon>Bacteria</taxon>
        <taxon>Pseudomonadati</taxon>
        <taxon>Bacteroidota</taxon>
        <taxon>Flavobacteriia</taxon>
        <taxon>Flavobacteriales</taxon>
        <taxon>Flavobacteriaceae</taxon>
        <taxon>Winogradskyella</taxon>
    </lineage>
</organism>
<dbReference type="GO" id="GO:0004519">
    <property type="term" value="F:endonuclease activity"/>
    <property type="evidence" value="ECO:0007669"/>
    <property type="project" value="UniProtKB-KW"/>
</dbReference>
<feature type="chain" id="PRO_5045520626" evidence="5">
    <location>
        <begin position="20"/>
        <end position="615"/>
    </location>
</feature>
<dbReference type="InterPro" id="IPR007346">
    <property type="entry name" value="Endonuclease-I"/>
</dbReference>
<dbReference type="Pfam" id="PF00041">
    <property type="entry name" value="fn3"/>
    <property type="match status" value="1"/>
</dbReference>
<accession>A0ABS3SZZ0</accession>
<dbReference type="InterPro" id="IPR003961">
    <property type="entry name" value="FN3_dom"/>
</dbReference>
<dbReference type="RefSeq" id="WP_208152846.1">
    <property type="nucleotide sequence ID" value="NZ_JAGEVF010000003.1"/>
</dbReference>
<dbReference type="PANTHER" id="PTHR33607:SF2">
    <property type="entry name" value="ENDONUCLEASE-1"/>
    <property type="match status" value="1"/>
</dbReference>
<evidence type="ECO:0000256" key="5">
    <source>
        <dbReference type="SAM" id="SignalP"/>
    </source>
</evidence>
<dbReference type="EMBL" id="JAGEVF010000003">
    <property type="protein sequence ID" value="MBO3116057.1"/>
    <property type="molecule type" value="Genomic_DNA"/>
</dbReference>
<dbReference type="InterPro" id="IPR044925">
    <property type="entry name" value="His-Me_finger_sf"/>
</dbReference>
<evidence type="ECO:0000256" key="1">
    <source>
        <dbReference type="ARBA" id="ARBA00006429"/>
    </source>
</evidence>
<dbReference type="Pfam" id="PF04231">
    <property type="entry name" value="Endonuclease_1"/>
    <property type="match status" value="1"/>
</dbReference>
<dbReference type="Gene3D" id="2.60.40.10">
    <property type="entry name" value="Immunoglobulins"/>
    <property type="match status" value="1"/>
</dbReference>
<dbReference type="SMART" id="SM00060">
    <property type="entry name" value="FN3"/>
    <property type="match status" value="1"/>
</dbReference>
<dbReference type="InterPro" id="IPR036116">
    <property type="entry name" value="FN3_sf"/>
</dbReference>
<dbReference type="SUPFAM" id="SSF49265">
    <property type="entry name" value="Fibronectin type III"/>
    <property type="match status" value="1"/>
</dbReference>
<keyword evidence="4" id="KW-0378">Hydrolase</keyword>
<keyword evidence="8" id="KW-1185">Reference proteome</keyword>
<evidence type="ECO:0000256" key="4">
    <source>
        <dbReference type="ARBA" id="ARBA00022801"/>
    </source>
</evidence>
<evidence type="ECO:0000256" key="3">
    <source>
        <dbReference type="ARBA" id="ARBA00022729"/>
    </source>
</evidence>
<proteinExistence type="inferred from homology"/>
<evidence type="ECO:0000259" key="6">
    <source>
        <dbReference type="PROSITE" id="PS50853"/>
    </source>
</evidence>
<keyword evidence="7" id="KW-0255">Endonuclease</keyword>
<comment type="similarity">
    <text evidence="1">Belongs to the EndA/NucM nuclease family.</text>
</comment>
<feature type="domain" description="Fibronectin type-III" evidence="6">
    <location>
        <begin position="301"/>
        <end position="387"/>
    </location>
</feature>
<dbReference type="SUPFAM" id="SSF54060">
    <property type="entry name" value="His-Me finger endonucleases"/>
    <property type="match status" value="1"/>
</dbReference>
<comment type="caution">
    <text evidence="7">The sequence shown here is derived from an EMBL/GenBank/DDBJ whole genome shotgun (WGS) entry which is preliminary data.</text>
</comment>
<dbReference type="PANTHER" id="PTHR33607">
    <property type="entry name" value="ENDONUCLEASE-1"/>
    <property type="match status" value="1"/>
</dbReference>
<sequence>MKYFYTFLCIGFFVLTGSAQVPSNYYDSANGLSGYALKSQLKRIINDNTDGLSPEFIHNDQGDNLDGLYGTSDLDLYYENDGTILDIYSENPSGPDPYNYFFPADECAGNFNSEGDCYNKEHIIPKSTYNEASPMVDDGHTVIPTDGRVNGLRSNLPFGVVDDNQLISQNGISNPTLNGSKAGGNLNSGYSAGYTGTVFEPLDEFKGDVARMYFYFVTRYEDQVSNWSSFPMFDGSSDKVLEDPFLTILLTWHTSDPVSQKEIDRNNVVFNYQNNRNPFVDNPNYVALIWSGAIDDEDPDPVNDLIASNPTDNSIELDWTEPSDNVGVTSYDIYIDGALSVNTTFTQFTVTGLVADTNYCFTIKAKDAAGNESDFSDQACETTTNNGSGTTECAAEDFQNMPANDSQYTARSWVGTNGAWNATRARTDQTISGSRAIAIDYRGSSAGSLVSPTIAGGIGSLTVTTQRVFAGTNGSLDVLVNGTTVGTIAYSDTSQNVTLENINLEGSIQVTILDNDSGSARVALDNLSWTCYSNLSLDDAALSSISIYPNPVKGDVLYVAANKDLEFEIYSILGQKVSRGIVVNGKLNVSNLKKGIYIIKLIVDNQSKSYRLIRQ</sequence>
<name>A0ABS3SZZ0_9FLAO</name>
<protein>
    <submittedName>
        <fullName evidence="7">Endonuclease</fullName>
    </submittedName>
</protein>
<evidence type="ECO:0000256" key="2">
    <source>
        <dbReference type="ARBA" id="ARBA00022722"/>
    </source>
</evidence>
<keyword evidence="2" id="KW-0540">Nuclease</keyword>
<evidence type="ECO:0000313" key="8">
    <source>
        <dbReference type="Proteomes" id="UP000676776"/>
    </source>
</evidence>
<dbReference type="CDD" id="cd00063">
    <property type="entry name" value="FN3"/>
    <property type="match status" value="1"/>
</dbReference>
<reference evidence="7 8" key="1">
    <citation type="submission" date="2021-03" db="EMBL/GenBank/DDBJ databases">
        <title>Winogradskyella sp. nov., isolated from costal sediment.</title>
        <authorList>
            <person name="Gao C."/>
        </authorList>
    </citation>
    <scope>NUCLEOTIDE SEQUENCE [LARGE SCALE GENOMIC DNA]</scope>
    <source>
        <strain evidence="7 8">DF17</strain>
    </source>
</reference>
<dbReference type="Pfam" id="PF18962">
    <property type="entry name" value="Por_Secre_tail"/>
    <property type="match status" value="1"/>
</dbReference>
<gene>
    <name evidence="7" type="ORF">J4050_04820</name>
</gene>
<dbReference type="Proteomes" id="UP000676776">
    <property type="component" value="Unassembled WGS sequence"/>
</dbReference>
<dbReference type="PROSITE" id="PS50853">
    <property type="entry name" value="FN3"/>
    <property type="match status" value="1"/>
</dbReference>
<feature type="signal peptide" evidence="5">
    <location>
        <begin position="1"/>
        <end position="19"/>
    </location>
</feature>